<dbReference type="RefSeq" id="WP_155439852.1">
    <property type="nucleotide sequence ID" value="NZ_WNLA01000010.1"/>
</dbReference>
<dbReference type="AlphaFoldDB" id="A0A6L6Q1P9"/>
<comment type="caution">
    <text evidence="1">The sequence shown here is derived from an EMBL/GenBank/DDBJ whole genome shotgun (WGS) entry which is preliminary data.</text>
</comment>
<evidence type="ECO:0000313" key="1">
    <source>
        <dbReference type="EMBL" id="MTW03466.1"/>
    </source>
</evidence>
<dbReference type="OrthoDB" id="8534240at2"/>
<proteinExistence type="predicted"/>
<reference evidence="1 2" key="1">
    <citation type="submission" date="2019-11" db="EMBL/GenBank/DDBJ databases">
        <title>Type strains purchased from KCTC, JCM and DSMZ.</title>
        <authorList>
            <person name="Lu H."/>
        </authorList>
    </citation>
    <scope>NUCLEOTIDE SEQUENCE [LARGE SCALE GENOMIC DNA]</scope>
    <source>
        <strain evidence="1 2">KCTC 42409</strain>
    </source>
</reference>
<evidence type="ECO:0000313" key="2">
    <source>
        <dbReference type="Proteomes" id="UP000484015"/>
    </source>
</evidence>
<keyword evidence="2" id="KW-1185">Reference proteome</keyword>
<name>A0A6L6Q1P9_9BURK</name>
<gene>
    <name evidence="1" type="ORF">GM668_15385</name>
</gene>
<accession>A0A6L6Q1P9</accession>
<sequence>MHIFDTVSAQVSAMGLPLLAVSATRVNLPDTPLLLFLHWHGFRRATPLQLDGVELPARPIPSSAFQFDGPWPTRAAAEEALLDAAWRLGAWSLERLQQRACNTPGASASEAYACRQAFGDNAADYPDEPVLASELPDREQLMGLAARKGYSRWLFQPVKGGLWAGIGPGDDSLEADGGRQSDCPVRPAPAGGDARLVYQLGHIRHLILP</sequence>
<dbReference type="Proteomes" id="UP000484015">
    <property type="component" value="Unassembled WGS sequence"/>
</dbReference>
<dbReference type="EMBL" id="WNLA01000010">
    <property type="protein sequence ID" value="MTW03466.1"/>
    <property type="molecule type" value="Genomic_DNA"/>
</dbReference>
<organism evidence="1 2">
    <name type="scientific">Pseudoduganella ginsengisoli</name>
    <dbReference type="NCBI Taxonomy" id="1462440"/>
    <lineage>
        <taxon>Bacteria</taxon>
        <taxon>Pseudomonadati</taxon>
        <taxon>Pseudomonadota</taxon>
        <taxon>Betaproteobacteria</taxon>
        <taxon>Burkholderiales</taxon>
        <taxon>Oxalobacteraceae</taxon>
        <taxon>Telluria group</taxon>
        <taxon>Pseudoduganella</taxon>
    </lineage>
</organism>
<protein>
    <submittedName>
        <fullName evidence="1">Diguanylate cyclase</fullName>
    </submittedName>
</protein>